<accession>A0A8H6WGY1</accession>
<feature type="region of interest" description="Disordered" evidence="1">
    <location>
        <begin position="1"/>
        <end position="22"/>
    </location>
</feature>
<evidence type="ECO:0000256" key="1">
    <source>
        <dbReference type="SAM" id="MobiDB-lite"/>
    </source>
</evidence>
<dbReference type="Proteomes" id="UP000636479">
    <property type="component" value="Unassembled WGS sequence"/>
</dbReference>
<protein>
    <submittedName>
        <fullName evidence="2">Uncharacterized protein</fullName>
    </submittedName>
</protein>
<dbReference type="EMBL" id="JACAZF010000002">
    <property type="protein sequence ID" value="KAF7311934.1"/>
    <property type="molecule type" value="Genomic_DNA"/>
</dbReference>
<reference evidence="2" key="1">
    <citation type="submission" date="2020-05" db="EMBL/GenBank/DDBJ databases">
        <title>Mycena genomes resolve the evolution of fungal bioluminescence.</title>
        <authorList>
            <person name="Tsai I.J."/>
        </authorList>
    </citation>
    <scope>NUCLEOTIDE SEQUENCE</scope>
    <source>
        <strain evidence="2">171206Taipei</strain>
    </source>
</reference>
<dbReference type="GeneID" id="59341463"/>
<name>A0A8H6WGY1_9AGAR</name>
<dbReference type="OrthoDB" id="3265564at2759"/>
<keyword evidence="3" id="KW-1185">Reference proteome</keyword>
<evidence type="ECO:0000313" key="3">
    <source>
        <dbReference type="Proteomes" id="UP000636479"/>
    </source>
</evidence>
<organism evidence="2 3">
    <name type="scientific">Mycena indigotica</name>
    <dbReference type="NCBI Taxonomy" id="2126181"/>
    <lineage>
        <taxon>Eukaryota</taxon>
        <taxon>Fungi</taxon>
        <taxon>Dikarya</taxon>
        <taxon>Basidiomycota</taxon>
        <taxon>Agaricomycotina</taxon>
        <taxon>Agaricomycetes</taxon>
        <taxon>Agaricomycetidae</taxon>
        <taxon>Agaricales</taxon>
        <taxon>Marasmiineae</taxon>
        <taxon>Mycenaceae</taxon>
        <taxon>Mycena</taxon>
    </lineage>
</organism>
<evidence type="ECO:0000313" key="2">
    <source>
        <dbReference type="EMBL" id="KAF7311934.1"/>
    </source>
</evidence>
<comment type="caution">
    <text evidence="2">The sequence shown here is derived from an EMBL/GenBank/DDBJ whole genome shotgun (WGS) entry which is preliminary data.</text>
</comment>
<dbReference type="AlphaFoldDB" id="A0A8H6WGY1"/>
<gene>
    <name evidence="2" type="ORF">MIND_00204800</name>
</gene>
<proteinExistence type="predicted"/>
<sequence>MGIGQHSRGRSGECQPGATSAEGRRYDTHRWRWRLAVGLDVRPHLGWALINFFARFAMPVERDRYRGPLDDAAPLSLSSLRRSVPPTYPNNPHRPSTPPSFFRVTMPSFAQLAAVSTLAFAALTGAAPVAVQQRQLASLPDILTGLLADLTPVTDLLNSITASNATTEVVGPLLTQVGDIVNPAVAQIAALAGQPVGTILASAEGVVDATGVATLIQPILATTTGALNSVLAVANAAGAGAALQPLLAEAGSLLNPILATAAPLVNGLLAAAAPVLGPVLKLTNDLGLGPVLQLVEGLL</sequence>
<dbReference type="RefSeq" id="XP_037224042.1">
    <property type="nucleotide sequence ID" value="XM_037358947.1"/>
</dbReference>